<reference evidence="2 3" key="1">
    <citation type="submission" date="2018-02" db="EMBL/GenBank/DDBJ databases">
        <title>Genomic Encyclopedia of Archaeal and Bacterial Type Strains, Phase II (KMG-II): from individual species to whole genera.</title>
        <authorList>
            <person name="Goeker M."/>
        </authorList>
    </citation>
    <scope>NUCLEOTIDE SEQUENCE [LARGE SCALE GENOMIC DNA]</scope>
    <source>
        <strain evidence="2 3">DSM 15099</strain>
    </source>
</reference>
<feature type="domain" description="B12-binding" evidence="1">
    <location>
        <begin position="95"/>
        <end position="222"/>
    </location>
</feature>
<gene>
    <name evidence="2" type="ORF">BD821_10210</name>
</gene>
<dbReference type="InterPro" id="IPR036724">
    <property type="entry name" value="Cobalamin-bd_sf"/>
</dbReference>
<dbReference type="PROSITE" id="PS51332">
    <property type="entry name" value="B12_BINDING"/>
    <property type="match status" value="1"/>
</dbReference>
<dbReference type="InterPro" id="IPR006158">
    <property type="entry name" value="Cobalamin-bd"/>
</dbReference>
<sequence>MNAYYDEFLHMLDEEDKEGCVKFVLSKLESGKIDVINLYTKILEPSLNNMTCKLNEKTICVWKEHVRTSIVRTILECSYPYILKEINKNGIKQDKGRLVVVCPPEEHHEIGALMAADFFLMNGFDTIYVGSNTPKEDFIEAIDYIKPKYVDISITNYYNLIAAKNIIQEIKNTNKYQGEILVGGYAFNSNPDVYKQIGADRLLQTYQDIKSFGEEKHYEASL</sequence>
<evidence type="ECO:0000313" key="3">
    <source>
        <dbReference type="Proteomes" id="UP000239863"/>
    </source>
</evidence>
<comment type="caution">
    <text evidence="2">The sequence shown here is derived from an EMBL/GenBank/DDBJ whole genome shotgun (WGS) entry which is preliminary data.</text>
</comment>
<dbReference type="CDD" id="cd02065">
    <property type="entry name" value="B12-binding_like"/>
    <property type="match status" value="1"/>
</dbReference>
<dbReference type="OrthoDB" id="5756833at2"/>
<dbReference type="SUPFAM" id="SSF52242">
    <property type="entry name" value="Cobalamin (vitamin B12)-binding domain"/>
    <property type="match status" value="1"/>
</dbReference>
<dbReference type="Gene3D" id="3.40.50.280">
    <property type="entry name" value="Cobalamin-binding domain"/>
    <property type="match status" value="1"/>
</dbReference>
<organism evidence="2 3">
    <name type="scientific">Clostridium algidicarnis DSM 15099</name>
    <dbReference type="NCBI Taxonomy" id="1121295"/>
    <lineage>
        <taxon>Bacteria</taxon>
        <taxon>Bacillati</taxon>
        <taxon>Bacillota</taxon>
        <taxon>Clostridia</taxon>
        <taxon>Eubacteriales</taxon>
        <taxon>Clostridiaceae</taxon>
        <taxon>Clostridium</taxon>
    </lineage>
</organism>
<proteinExistence type="predicted"/>
<evidence type="ECO:0000259" key="1">
    <source>
        <dbReference type="PROSITE" id="PS51332"/>
    </source>
</evidence>
<dbReference type="EMBL" id="PTIS01000002">
    <property type="protein sequence ID" value="PPK49099.1"/>
    <property type="molecule type" value="Genomic_DNA"/>
</dbReference>
<dbReference type="STRING" id="37659.GCA_000703125_01605"/>
<dbReference type="GO" id="GO:0031419">
    <property type="term" value="F:cobalamin binding"/>
    <property type="evidence" value="ECO:0007669"/>
    <property type="project" value="InterPro"/>
</dbReference>
<protein>
    <submittedName>
        <fullName evidence="2">Methanogenic corrinoid protein MtbC1</fullName>
    </submittedName>
</protein>
<dbReference type="GO" id="GO:0046872">
    <property type="term" value="F:metal ion binding"/>
    <property type="evidence" value="ECO:0007669"/>
    <property type="project" value="InterPro"/>
</dbReference>
<dbReference type="AlphaFoldDB" id="A0A2S6FZS5"/>
<evidence type="ECO:0000313" key="2">
    <source>
        <dbReference type="EMBL" id="PPK49099.1"/>
    </source>
</evidence>
<dbReference type="Pfam" id="PF02310">
    <property type="entry name" value="B12-binding"/>
    <property type="match status" value="1"/>
</dbReference>
<name>A0A2S6FZS5_9CLOT</name>
<dbReference type="RefSeq" id="WP_104409131.1">
    <property type="nucleotide sequence ID" value="NZ_PTIS01000002.1"/>
</dbReference>
<accession>A0A2S6FZS5</accession>
<dbReference type="Proteomes" id="UP000239863">
    <property type="component" value="Unassembled WGS sequence"/>
</dbReference>